<dbReference type="OrthoDB" id="8927606at2759"/>
<evidence type="ECO:0000256" key="2">
    <source>
        <dbReference type="SAM" id="MobiDB-lite"/>
    </source>
</evidence>
<evidence type="ECO:0008006" key="5">
    <source>
        <dbReference type="Google" id="ProtNLM"/>
    </source>
</evidence>
<feature type="region of interest" description="Disordered" evidence="2">
    <location>
        <begin position="1"/>
        <end position="79"/>
    </location>
</feature>
<accession>A0A9Q0DJ19</accession>
<feature type="coiled-coil region" evidence="1">
    <location>
        <begin position="244"/>
        <end position="271"/>
    </location>
</feature>
<sequence length="331" mass="35894">MELHRLPTKTPAEFSRGSRDQLYDNCLRGGRDHRGESGAAQRPVPAGGLPASPRGPRFGLTPAHVPTLPPGAGGSGSGAWPDHSYCSWARGPGRQGREAEVRWRNDRPATLGPGGGGEDYREGRETHSPSSLAHSTAHESALSVYDNLRDGPTPDDMATPMETGFLSPYGEGDFVEAGDASQRDSSLWSSCEILLAGSDVPAPSPDEVLPHGARVPPPVPLADPSASALRSVLTGLQHQIGCQRGEYEARISSLEQRNEELQSQLLGLRANLSQQRRWYQAVQAKIRESEWARAAAEGRNAAIQREMDQFLDTFGELNNEAKKAERIFRSF</sequence>
<feature type="region of interest" description="Disordered" evidence="2">
    <location>
        <begin position="97"/>
        <end position="140"/>
    </location>
</feature>
<comment type="caution">
    <text evidence="3">The sequence shown here is derived from an EMBL/GenBank/DDBJ whole genome shotgun (WGS) entry which is preliminary data.</text>
</comment>
<gene>
    <name evidence="3" type="ORF">NHX12_012073</name>
</gene>
<dbReference type="AlphaFoldDB" id="A0A9Q0DJ19"/>
<name>A0A9Q0DJ19_9TELE</name>
<feature type="compositionally biased region" description="Basic and acidic residues" evidence="2">
    <location>
        <begin position="118"/>
        <end position="127"/>
    </location>
</feature>
<protein>
    <recommendedName>
        <fullName evidence="5">Rho GTPase-activating protein 24</fullName>
    </recommendedName>
</protein>
<evidence type="ECO:0000313" key="4">
    <source>
        <dbReference type="Proteomes" id="UP001148018"/>
    </source>
</evidence>
<evidence type="ECO:0000313" key="3">
    <source>
        <dbReference type="EMBL" id="KAJ3588481.1"/>
    </source>
</evidence>
<dbReference type="EMBL" id="JANIIK010000116">
    <property type="protein sequence ID" value="KAJ3588481.1"/>
    <property type="molecule type" value="Genomic_DNA"/>
</dbReference>
<evidence type="ECO:0000256" key="1">
    <source>
        <dbReference type="SAM" id="Coils"/>
    </source>
</evidence>
<organism evidence="3 4">
    <name type="scientific">Muraenolepis orangiensis</name>
    <name type="common">Patagonian moray cod</name>
    <dbReference type="NCBI Taxonomy" id="630683"/>
    <lineage>
        <taxon>Eukaryota</taxon>
        <taxon>Metazoa</taxon>
        <taxon>Chordata</taxon>
        <taxon>Craniata</taxon>
        <taxon>Vertebrata</taxon>
        <taxon>Euteleostomi</taxon>
        <taxon>Actinopterygii</taxon>
        <taxon>Neopterygii</taxon>
        <taxon>Teleostei</taxon>
        <taxon>Neoteleostei</taxon>
        <taxon>Acanthomorphata</taxon>
        <taxon>Zeiogadaria</taxon>
        <taxon>Gadariae</taxon>
        <taxon>Gadiformes</taxon>
        <taxon>Muraenolepidoidei</taxon>
        <taxon>Muraenolepididae</taxon>
        <taxon>Muraenolepis</taxon>
    </lineage>
</organism>
<proteinExistence type="predicted"/>
<reference evidence="3" key="1">
    <citation type="submission" date="2022-07" db="EMBL/GenBank/DDBJ databases">
        <title>Chromosome-level genome of Muraenolepis orangiensis.</title>
        <authorList>
            <person name="Kim J."/>
        </authorList>
    </citation>
    <scope>NUCLEOTIDE SEQUENCE</scope>
    <source>
        <strain evidence="3">KU_S4_2022</strain>
        <tissue evidence="3">Muscle</tissue>
    </source>
</reference>
<keyword evidence="4" id="KW-1185">Reference proteome</keyword>
<keyword evidence="1" id="KW-0175">Coiled coil</keyword>
<feature type="compositionally biased region" description="Basic and acidic residues" evidence="2">
    <location>
        <begin position="97"/>
        <end position="107"/>
    </location>
</feature>
<dbReference type="Proteomes" id="UP001148018">
    <property type="component" value="Unassembled WGS sequence"/>
</dbReference>